<dbReference type="Proteomes" id="UP001500635">
    <property type="component" value="Unassembled WGS sequence"/>
</dbReference>
<dbReference type="EMBL" id="BAABFR010000001">
    <property type="protein sequence ID" value="GAA4382538.1"/>
    <property type="molecule type" value="Genomic_DNA"/>
</dbReference>
<accession>A0ABP8J033</accession>
<sequence length="836" mass="87789">MEPVSVARIRQCRLVVVADQTGAGARELAALAYPDAATVQVLDWDEPGEAALAAALASGTVVVLDAQRGSDALLRRLAEGAHRADGIVVLVRRMAEAPRSPLLADGGAALGVQHVEAVDRFTADEVLALASARGLDLPRTDAIRLRERAAGLVPQCLALLDDAARTGRLDAHAVPAREAFRVADALREVAAGRATESDATVARAVAVLGRCTELQAGAVAGCVVSVDLVDRLARRGLVWFGRIGGVAYLAPPAPVTGDAIVAATSAGERRYLHARAATVGDRHARLTHLALATGGPDPELASELAFDAEDLARSGEWGAAARQWELASGLASERERARDLLTAAVDAFAGAGDLVAAADLAPRVEAMDASPQRDGALGYVAIQSGRPDEAASRLRGAWRAVNPRHDPVHAAALCHRIALDALARWEGAALVEWAQRAIDLGGDAPPAVEARAFIGLGYAASGDPEAALESVESALRETDRPVAVEQRALLGVGWIELGMGHPERARHALARAREGRGSGGSHRVSLWAYGWLARAQFELGEWDDALASAEAAIDLADRTGISLCAPLAHWTAAEVHAYRGDTVAARRHAEGARRGAEGYLSQRIPAACAEAAAAEAAGEREHSAAAFEALVRDPAALAVSPDFWPWHHQAVRQLLVIGHVDAARDLAAHIPECRSSVGAARVAAATGMLTAVADPDGGIAAVEVALADIAGLPLPALRSRLQLDLGMLLRRAGRRRDADVQLSSARAGFESLDARAFGDRSARELGEQAGPAGRLGELTPHEWNVARLVAAGRTNREVAQELYLSPKTVQFHLTRIYGKLGVRTRGELAARYAQSF</sequence>
<dbReference type="InterPro" id="IPR011990">
    <property type="entry name" value="TPR-like_helical_dom_sf"/>
</dbReference>
<dbReference type="SUPFAM" id="SSF46894">
    <property type="entry name" value="C-terminal effector domain of the bipartite response regulators"/>
    <property type="match status" value="1"/>
</dbReference>
<reference evidence="3" key="1">
    <citation type="journal article" date="2019" name="Int. J. Syst. Evol. Microbiol.">
        <title>The Global Catalogue of Microorganisms (GCM) 10K type strain sequencing project: providing services to taxonomists for standard genome sequencing and annotation.</title>
        <authorList>
            <consortium name="The Broad Institute Genomics Platform"/>
            <consortium name="The Broad Institute Genome Sequencing Center for Infectious Disease"/>
            <person name="Wu L."/>
            <person name="Ma J."/>
        </authorList>
    </citation>
    <scope>NUCLEOTIDE SEQUENCE [LARGE SCALE GENOMIC DNA]</scope>
    <source>
        <strain evidence="3">JCM 17688</strain>
    </source>
</reference>
<dbReference type="InterPro" id="IPR016032">
    <property type="entry name" value="Sig_transdc_resp-reg_C-effctor"/>
</dbReference>
<proteinExistence type="predicted"/>
<dbReference type="SMART" id="SM00421">
    <property type="entry name" value="HTH_LUXR"/>
    <property type="match status" value="1"/>
</dbReference>
<comment type="caution">
    <text evidence="2">The sequence shown here is derived from an EMBL/GenBank/DDBJ whole genome shotgun (WGS) entry which is preliminary data.</text>
</comment>
<keyword evidence="3" id="KW-1185">Reference proteome</keyword>
<gene>
    <name evidence="2" type="ORF">GCM10023147_00360</name>
</gene>
<dbReference type="RefSeq" id="WP_344989188.1">
    <property type="nucleotide sequence ID" value="NZ_BAABFR010000001.1"/>
</dbReference>
<feature type="domain" description="HTH luxR-type" evidence="1">
    <location>
        <begin position="771"/>
        <end position="836"/>
    </location>
</feature>
<dbReference type="CDD" id="cd06170">
    <property type="entry name" value="LuxR_C_like"/>
    <property type="match status" value="1"/>
</dbReference>
<dbReference type="Gene3D" id="1.25.40.10">
    <property type="entry name" value="Tetratricopeptide repeat domain"/>
    <property type="match status" value="1"/>
</dbReference>
<dbReference type="PROSITE" id="PS50043">
    <property type="entry name" value="HTH_LUXR_2"/>
    <property type="match status" value="1"/>
</dbReference>
<dbReference type="InterPro" id="IPR036388">
    <property type="entry name" value="WH-like_DNA-bd_sf"/>
</dbReference>
<evidence type="ECO:0000313" key="3">
    <source>
        <dbReference type="Proteomes" id="UP001500635"/>
    </source>
</evidence>
<organism evidence="2 3">
    <name type="scientific">Tsukamurella soli</name>
    <dbReference type="NCBI Taxonomy" id="644556"/>
    <lineage>
        <taxon>Bacteria</taxon>
        <taxon>Bacillati</taxon>
        <taxon>Actinomycetota</taxon>
        <taxon>Actinomycetes</taxon>
        <taxon>Mycobacteriales</taxon>
        <taxon>Tsukamurellaceae</taxon>
        <taxon>Tsukamurella</taxon>
    </lineage>
</organism>
<dbReference type="PROSITE" id="PS00622">
    <property type="entry name" value="HTH_LUXR_1"/>
    <property type="match status" value="1"/>
</dbReference>
<dbReference type="Gene3D" id="1.10.10.10">
    <property type="entry name" value="Winged helix-like DNA-binding domain superfamily/Winged helix DNA-binding domain"/>
    <property type="match status" value="1"/>
</dbReference>
<dbReference type="Pfam" id="PF00196">
    <property type="entry name" value="GerE"/>
    <property type="match status" value="1"/>
</dbReference>
<evidence type="ECO:0000313" key="2">
    <source>
        <dbReference type="EMBL" id="GAA4382538.1"/>
    </source>
</evidence>
<protein>
    <submittedName>
        <fullName evidence="2">LuxR family transcriptional regulator</fullName>
    </submittedName>
</protein>
<evidence type="ECO:0000259" key="1">
    <source>
        <dbReference type="PROSITE" id="PS50043"/>
    </source>
</evidence>
<name>A0ABP8J033_9ACTN</name>
<dbReference type="SUPFAM" id="SSF48452">
    <property type="entry name" value="TPR-like"/>
    <property type="match status" value="1"/>
</dbReference>
<dbReference type="InterPro" id="IPR000792">
    <property type="entry name" value="Tscrpt_reg_LuxR_C"/>
</dbReference>
<dbReference type="PRINTS" id="PR00038">
    <property type="entry name" value="HTHLUXR"/>
</dbReference>